<dbReference type="InterPro" id="IPR009057">
    <property type="entry name" value="Homeodomain-like_sf"/>
</dbReference>
<evidence type="ECO:0000313" key="3">
    <source>
        <dbReference type="Proteomes" id="UP000629098"/>
    </source>
</evidence>
<name>A0A8J7C9P8_9CYAN</name>
<dbReference type="Pfam" id="PF21321">
    <property type="entry name" value="HTH_66"/>
    <property type="match status" value="1"/>
</dbReference>
<dbReference type="AlphaFoldDB" id="A0A8J7C9P8"/>
<evidence type="ECO:0000259" key="1">
    <source>
        <dbReference type="Pfam" id="PF21321"/>
    </source>
</evidence>
<gene>
    <name evidence="2" type="ORF">ICL16_03025</name>
</gene>
<sequence length="241" mass="27612">MTDLYGGKDPRDIPTYSIIEAAHYLRIPRNTIRSWTMGRNYPTAQGLSLFNPLIQISNYTLRTAKGNRKPRLLSFTNLIEVHVLRAIRKHHNIQLDKVRSALNFIEEEFKVSHPLARERFRTDGVDLFIERYGSLINASKSGQQKLKDSFNAHLERIEPDDTGLAIKLYPFTRPDEEHNPRIVVIDPRIAFGRIVIAGTGIATDVLVERYKAGDSIDDLAYDYEIDSLKIEEAIRYEMVAA</sequence>
<dbReference type="Proteomes" id="UP000629098">
    <property type="component" value="Unassembled WGS sequence"/>
</dbReference>
<dbReference type="Gene3D" id="1.10.10.10">
    <property type="entry name" value="Winged helix-like DNA-binding domain superfamily/Winged helix DNA-binding domain"/>
    <property type="match status" value="1"/>
</dbReference>
<dbReference type="EMBL" id="JACXAE010000013">
    <property type="protein sequence ID" value="MBD2771120.1"/>
    <property type="molecule type" value="Genomic_DNA"/>
</dbReference>
<organism evidence="2 3">
    <name type="scientific">Iningainema tapete BLCC-T55</name>
    <dbReference type="NCBI Taxonomy" id="2748662"/>
    <lineage>
        <taxon>Bacteria</taxon>
        <taxon>Bacillati</taxon>
        <taxon>Cyanobacteriota</taxon>
        <taxon>Cyanophyceae</taxon>
        <taxon>Nostocales</taxon>
        <taxon>Scytonemataceae</taxon>
        <taxon>Iningainema tapete</taxon>
    </lineage>
</organism>
<dbReference type="InterPro" id="IPR036388">
    <property type="entry name" value="WH-like_DNA-bd_sf"/>
</dbReference>
<dbReference type="RefSeq" id="WP_190825413.1">
    <property type="nucleotide sequence ID" value="NZ_CAWPPI010000013.1"/>
</dbReference>
<dbReference type="InterPro" id="IPR007367">
    <property type="entry name" value="DUF433"/>
</dbReference>
<dbReference type="SUPFAM" id="SSF46689">
    <property type="entry name" value="Homeodomain-like"/>
    <property type="match status" value="1"/>
</dbReference>
<keyword evidence="3" id="KW-1185">Reference proteome</keyword>
<dbReference type="Pfam" id="PF04255">
    <property type="entry name" value="DUF433"/>
    <property type="match status" value="1"/>
</dbReference>
<evidence type="ECO:0000313" key="2">
    <source>
        <dbReference type="EMBL" id="MBD2771120.1"/>
    </source>
</evidence>
<proteinExistence type="predicted"/>
<protein>
    <submittedName>
        <fullName evidence="2">DUF433 domain-containing protein</fullName>
    </submittedName>
</protein>
<reference evidence="2" key="1">
    <citation type="submission" date="2020-09" db="EMBL/GenBank/DDBJ databases">
        <title>Iningainema tapete sp. nov. (Scytonemataceae, Cyanobacteria) from greenhouses in central Florida (USA) produces two types of nodularin with biosynthetic potential for microcystin-LR and anabaenopeptins.</title>
        <authorList>
            <person name="Berthold D.E."/>
            <person name="Lefler F.W."/>
            <person name="Huang I.-S."/>
            <person name="Abdulla H."/>
            <person name="Zimba P.V."/>
            <person name="Laughinghouse H.D. IV."/>
        </authorList>
    </citation>
    <scope>NUCLEOTIDE SEQUENCE</scope>
    <source>
        <strain evidence="2">BLCCT55</strain>
    </source>
</reference>
<comment type="caution">
    <text evidence="2">The sequence shown here is derived from an EMBL/GenBank/DDBJ whole genome shotgun (WGS) entry which is preliminary data.</text>
</comment>
<feature type="domain" description="Putative antitoxin VapB45-like DNA-binding HTH" evidence="1">
    <location>
        <begin position="14"/>
        <end position="102"/>
    </location>
</feature>
<dbReference type="InterPro" id="IPR048708">
    <property type="entry name" value="VapB45-like_HTH"/>
</dbReference>
<accession>A0A8J7C9P8</accession>